<evidence type="ECO:0000259" key="2">
    <source>
        <dbReference type="Pfam" id="PF00582"/>
    </source>
</evidence>
<organism evidence="3 4">
    <name type="scientific">Winogradskyella poriferorum</name>
    <dbReference type="NCBI Taxonomy" id="307627"/>
    <lineage>
        <taxon>Bacteria</taxon>
        <taxon>Pseudomonadati</taxon>
        <taxon>Bacteroidota</taxon>
        <taxon>Flavobacteriia</taxon>
        <taxon>Flavobacteriales</taxon>
        <taxon>Flavobacteriaceae</taxon>
        <taxon>Winogradskyella</taxon>
    </lineage>
</organism>
<comment type="caution">
    <text evidence="3">The sequence shown here is derived from an EMBL/GenBank/DDBJ whole genome shotgun (WGS) entry which is preliminary data.</text>
</comment>
<evidence type="ECO:0000313" key="3">
    <source>
        <dbReference type="EMBL" id="MEF3080079.1"/>
    </source>
</evidence>
<protein>
    <submittedName>
        <fullName evidence="3">Universal stress protein</fullName>
    </submittedName>
</protein>
<dbReference type="PRINTS" id="PR01438">
    <property type="entry name" value="UNVRSLSTRESS"/>
</dbReference>
<dbReference type="EMBL" id="JAZHOU010000005">
    <property type="protein sequence ID" value="MEF3080079.1"/>
    <property type="molecule type" value="Genomic_DNA"/>
</dbReference>
<dbReference type="CDD" id="cd00293">
    <property type="entry name" value="USP-like"/>
    <property type="match status" value="1"/>
</dbReference>
<name>A0ABU7WAB1_9FLAO</name>
<reference evidence="3 4" key="1">
    <citation type="submission" date="2024-02" db="EMBL/GenBank/DDBJ databases">
        <title>Winogradskyella poriferorum JCM 12885.</title>
        <authorList>
            <person name="Zhang D.-F."/>
            <person name="Fu Z.-Y."/>
        </authorList>
    </citation>
    <scope>NUCLEOTIDE SEQUENCE [LARGE SCALE GENOMIC DNA]</scope>
    <source>
        <strain evidence="3 4">JCM 12885</strain>
    </source>
</reference>
<evidence type="ECO:0000313" key="4">
    <source>
        <dbReference type="Proteomes" id="UP001356704"/>
    </source>
</evidence>
<dbReference type="SUPFAM" id="SSF52402">
    <property type="entry name" value="Adenine nucleotide alpha hydrolases-like"/>
    <property type="match status" value="2"/>
</dbReference>
<dbReference type="Proteomes" id="UP001356704">
    <property type="component" value="Unassembled WGS sequence"/>
</dbReference>
<keyword evidence="4" id="KW-1185">Reference proteome</keyword>
<evidence type="ECO:0000256" key="1">
    <source>
        <dbReference type="ARBA" id="ARBA00008791"/>
    </source>
</evidence>
<dbReference type="RefSeq" id="WP_331810805.1">
    <property type="nucleotide sequence ID" value="NZ_JAZHOU010000005.1"/>
</dbReference>
<sequence length="282" mass="32841">MKNVLLPTDFSENSWNAIKYAIHFFNAIECGFYLLHVNSLNNFIPQDEALTIDSYYLENTYIKPAKQKLRSFVKRISKLKPNKDKHKFFVLTETGFFIDSIRRIIKEKEIDFIVMGTKGASGLNEIILGTNTADVITKVKCTTLAVPENAEFVPPKEIAFPSDLNLTYNLDILHPLLDIVEHFKAFLRILHINKNKRDLERELNQNITLLKDYFTDIKSSFHYLTNKKVEDAVQCFVESRDIDLICMVAKSLNYFQQIFFHSRVEKVSYHTDKPLLVLHEKN</sequence>
<gene>
    <name evidence="3" type="ORF">V1468_13775</name>
</gene>
<comment type="similarity">
    <text evidence="1">Belongs to the universal stress protein A family.</text>
</comment>
<dbReference type="Pfam" id="PF00582">
    <property type="entry name" value="Usp"/>
    <property type="match status" value="1"/>
</dbReference>
<dbReference type="InterPro" id="IPR006015">
    <property type="entry name" value="Universal_stress_UspA"/>
</dbReference>
<dbReference type="PANTHER" id="PTHR46268:SF22">
    <property type="entry name" value="SENSOR PROTEIN KDPD-RELATED"/>
    <property type="match status" value="1"/>
</dbReference>
<dbReference type="PANTHER" id="PTHR46268">
    <property type="entry name" value="STRESS RESPONSE PROTEIN NHAX"/>
    <property type="match status" value="1"/>
</dbReference>
<feature type="domain" description="UspA" evidence="2">
    <location>
        <begin position="1"/>
        <end position="147"/>
    </location>
</feature>
<accession>A0ABU7WAB1</accession>
<proteinExistence type="inferred from homology"/>
<dbReference type="InterPro" id="IPR006016">
    <property type="entry name" value="UspA"/>
</dbReference>
<dbReference type="Gene3D" id="3.40.50.12370">
    <property type="match status" value="1"/>
</dbReference>